<evidence type="ECO:0000313" key="5">
    <source>
        <dbReference type="EMBL" id="POR50366.1"/>
    </source>
</evidence>
<comment type="caution">
    <text evidence="5">The sequence shown here is derived from an EMBL/GenBank/DDBJ whole genome shotgun (WGS) entry which is preliminary data.</text>
</comment>
<dbReference type="Proteomes" id="UP000236919">
    <property type="component" value="Unassembled WGS sequence"/>
</dbReference>
<dbReference type="PROSITE" id="PS50111">
    <property type="entry name" value="CHEMOTAXIS_TRANSDUC_2"/>
    <property type="match status" value="1"/>
</dbReference>
<dbReference type="GO" id="GO:0007165">
    <property type="term" value="P:signal transduction"/>
    <property type="evidence" value="ECO:0007669"/>
    <property type="project" value="UniProtKB-KW"/>
</dbReference>
<dbReference type="RefSeq" id="WP_210202358.1">
    <property type="nucleotide sequence ID" value="NZ_PQFZ01000009.1"/>
</dbReference>
<evidence type="ECO:0000256" key="3">
    <source>
        <dbReference type="PROSITE-ProRule" id="PRU00284"/>
    </source>
</evidence>
<dbReference type="InterPro" id="IPR004089">
    <property type="entry name" value="MCPsignal_dom"/>
</dbReference>
<reference evidence="5 6" key="1">
    <citation type="submission" date="2018-01" db="EMBL/GenBank/DDBJ databases">
        <title>Genomic Encyclopedia of Type Strains, Phase III (KMG-III): the genomes of soil and plant-associated and newly described type strains.</title>
        <authorList>
            <person name="Whitman W."/>
        </authorList>
    </citation>
    <scope>NUCLEOTIDE SEQUENCE [LARGE SCALE GENOMIC DNA]</scope>
    <source>
        <strain evidence="5 6">1131</strain>
    </source>
</reference>
<accession>A0A2S4M6K6</accession>
<evidence type="ECO:0000313" key="6">
    <source>
        <dbReference type="Proteomes" id="UP000236919"/>
    </source>
</evidence>
<dbReference type="Gene3D" id="1.10.287.950">
    <property type="entry name" value="Methyl-accepting chemotaxis protein"/>
    <property type="match status" value="1"/>
</dbReference>
<dbReference type="Pfam" id="PF00015">
    <property type="entry name" value="MCPsignal"/>
    <property type="match status" value="1"/>
</dbReference>
<dbReference type="GO" id="GO:0006935">
    <property type="term" value="P:chemotaxis"/>
    <property type="evidence" value="ECO:0007669"/>
    <property type="project" value="InterPro"/>
</dbReference>
<dbReference type="PANTHER" id="PTHR32089:SF112">
    <property type="entry name" value="LYSOZYME-LIKE PROTEIN-RELATED"/>
    <property type="match status" value="1"/>
</dbReference>
<dbReference type="PANTHER" id="PTHR32089">
    <property type="entry name" value="METHYL-ACCEPTING CHEMOTAXIS PROTEIN MCPB"/>
    <property type="match status" value="1"/>
</dbReference>
<dbReference type="GO" id="GO:0016020">
    <property type="term" value="C:membrane"/>
    <property type="evidence" value="ECO:0007669"/>
    <property type="project" value="InterPro"/>
</dbReference>
<comment type="similarity">
    <text evidence="2">Belongs to the methyl-accepting chemotaxis (MCP) protein family.</text>
</comment>
<evidence type="ECO:0000256" key="2">
    <source>
        <dbReference type="ARBA" id="ARBA00029447"/>
    </source>
</evidence>
<feature type="domain" description="Methyl-accepting transducer" evidence="4">
    <location>
        <begin position="172"/>
        <end position="397"/>
    </location>
</feature>
<dbReference type="AlphaFoldDB" id="A0A2S4M6K6"/>
<organism evidence="5 6">
    <name type="scientific">Bosea psychrotolerans</name>
    <dbReference type="NCBI Taxonomy" id="1871628"/>
    <lineage>
        <taxon>Bacteria</taxon>
        <taxon>Pseudomonadati</taxon>
        <taxon>Pseudomonadota</taxon>
        <taxon>Alphaproteobacteria</taxon>
        <taxon>Hyphomicrobiales</taxon>
        <taxon>Boseaceae</taxon>
        <taxon>Bosea</taxon>
    </lineage>
</organism>
<dbReference type="PRINTS" id="PR00260">
    <property type="entry name" value="CHEMTRNSDUCR"/>
</dbReference>
<protein>
    <submittedName>
        <fullName evidence="5">Methyl-accepting chemotaxis protein (MCP) signaling protein</fullName>
    </submittedName>
</protein>
<keyword evidence="1 3" id="KW-0807">Transducer</keyword>
<name>A0A2S4M6K6_9HYPH</name>
<sequence>MQPSPNMFSASEKEIASRLLALLAPYFDASIEKLYSSTFGRDKLNQDRQLHRDEQAKYRLLFALQFDADYIAAKRRIVSRANQHDITLADYPLFFLEDFSNFLSVIFARWKRRWGPVDEALRVFCKLMLTDIAYSIARFDEAIDLQTGERLKLVEQAFRSGIAERISAIEVSMGDISGFSSELSAKAGETLSAVAETQRKPEQVAASVAEIVSATRAFGASCAEITVETATSSQAADEAGADCEGIASNVAMLRQANGRIGSVVELIRNLAAQTNLLALNATIEAARAGEAGRGFAVVAAEVKSLATATNSATETIRQGIDEVVNASLAIDEAVAQLGSTMQAMQASARLVAESAAGQAGRIEAIAAQAEASSLGVDAIARHAALIEGLAGEAAALAYHTDERIKATSRLAQELESSIAVFLGEVAQVRADRHHAVVREAV</sequence>
<proteinExistence type="inferred from homology"/>
<dbReference type="InterPro" id="IPR004090">
    <property type="entry name" value="Chemotax_Me-accpt_rcpt"/>
</dbReference>
<dbReference type="SUPFAM" id="SSF58104">
    <property type="entry name" value="Methyl-accepting chemotaxis protein (MCP) signaling domain"/>
    <property type="match status" value="1"/>
</dbReference>
<keyword evidence="6" id="KW-1185">Reference proteome</keyword>
<gene>
    <name evidence="5" type="ORF">CYD53_10975</name>
</gene>
<dbReference type="SMART" id="SM00283">
    <property type="entry name" value="MA"/>
    <property type="match status" value="1"/>
</dbReference>
<dbReference type="EMBL" id="PQFZ01000009">
    <property type="protein sequence ID" value="POR50366.1"/>
    <property type="molecule type" value="Genomic_DNA"/>
</dbReference>
<dbReference type="GO" id="GO:0004888">
    <property type="term" value="F:transmembrane signaling receptor activity"/>
    <property type="evidence" value="ECO:0007669"/>
    <property type="project" value="InterPro"/>
</dbReference>
<evidence type="ECO:0000259" key="4">
    <source>
        <dbReference type="PROSITE" id="PS50111"/>
    </source>
</evidence>
<evidence type="ECO:0000256" key="1">
    <source>
        <dbReference type="ARBA" id="ARBA00023224"/>
    </source>
</evidence>